<feature type="compositionally biased region" description="Basic and acidic residues" evidence="1">
    <location>
        <begin position="1"/>
        <end position="14"/>
    </location>
</feature>
<accession>A0A9X5E3V6</accession>
<evidence type="ECO:0000256" key="1">
    <source>
        <dbReference type="SAM" id="MobiDB-lite"/>
    </source>
</evidence>
<evidence type="ECO:0000313" key="2">
    <source>
        <dbReference type="EMBL" id="NHC34780.1"/>
    </source>
</evidence>
<sequence length="60" mass="6551">MAEFLKDRGCEGSREQGAGSRGVTGGWWLVTRITPLSFLSPVSVSCLLHDFIFCSNSWAS</sequence>
<dbReference type="Proteomes" id="UP000031532">
    <property type="component" value="Unassembled WGS sequence"/>
</dbReference>
<comment type="caution">
    <text evidence="2">The sequence shown here is derived from an EMBL/GenBank/DDBJ whole genome shotgun (WGS) entry which is preliminary data.</text>
</comment>
<protein>
    <submittedName>
        <fullName evidence="2">Uncharacterized protein</fullName>
    </submittedName>
</protein>
<keyword evidence="3" id="KW-1185">Reference proteome</keyword>
<reference evidence="2 3" key="1">
    <citation type="journal article" date="2015" name="Genome Announc.">
        <title>Draft Genome Sequence of the Terrestrial Cyanobacterium Scytonema millei VB511283, Isolated from Eastern India.</title>
        <authorList>
            <person name="Sen D."/>
            <person name="Chandrababunaidu M.M."/>
            <person name="Singh D."/>
            <person name="Sanghi N."/>
            <person name="Ghorai A."/>
            <person name="Mishra G.P."/>
            <person name="Madduluri M."/>
            <person name="Adhikary S.P."/>
            <person name="Tripathy S."/>
        </authorList>
    </citation>
    <scope>NUCLEOTIDE SEQUENCE [LARGE SCALE GENOMIC DNA]</scope>
    <source>
        <strain evidence="2 3">VB511283</strain>
    </source>
</reference>
<proteinExistence type="predicted"/>
<dbReference type="EMBL" id="JTJC03000002">
    <property type="protein sequence ID" value="NHC34780.1"/>
    <property type="molecule type" value="Genomic_DNA"/>
</dbReference>
<dbReference type="AlphaFoldDB" id="A0A9X5E3V6"/>
<organism evidence="2 3">
    <name type="scientific">Scytonema millei VB511283</name>
    <dbReference type="NCBI Taxonomy" id="1245923"/>
    <lineage>
        <taxon>Bacteria</taxon>
        <taxon>Bacillati</taxon>
        <taxon>Cyanobacteriota</taxon>
        <taxon>Cyanophyceae</taxon>
        <taxon>Nostocales</taxon>
        <taxon>Scytonemataceae</taxon>
        <taxon>Scytonema</taxon>
    </lineage>
</organism>
<feature type="region of interest" description="Disordered" evidence="1">
    <location>
        <begin position="1"/>
        <end position="23"/>
    </location>
</feature>
<dbReference type="RefSeq" id="WP_132866837.1">
    <property type="nucleotide sequence ID" value="NZ_JTJC03000002.1"/>
</dbReference>
<name>A0A9X5E3V6_9CYAN</name>
<gene>
    <name evidence="2" type="ORF">QH73_0008920</name>
</gene>
<evidence type="ECO:0000313" key="3">
    <source>
        <dbReference type="Proteomes" id="UP000031532"/>
    </source>
</evidence>